<feature type="compositionally biased region" description="Polar residues" evidence="12">
    <location>
        <begin position="693"/>
        <end position="708"/>
    </location>
</feature>
<dbReference type="InterPro" id="IPR028135">
    <property type="entry name" value="Ub_USP-typ"/>
</dbReference>
<dbReference type="PANTHER" id="PTHR21646:SF24">
    <property type="entry name" value="UBIQUITIN CARBOXYL-TERMINAL HYDROLASE"/>
    <property type="match status" value="1"/>
</dbReference>
<dbReference type="FunFam" id="3.90.70.10:FF:000013">
    <property type="entry name" value="ubiquitin carboxyl-terminal hydrolase 15 isoform X1"/>
    <property type="match status" value="1"/>
</dbReference>
<feature type="compositionally biased region" description="Basic and acidic residues" evidence="12">
    <location>
        <begin position="977"/>
        <end position="991"/>
    </location>
</feature>
<evidence type="ECO:0000256" key="9">
    <source>
        <dbReference type="ARBA" id="ARBA00022801"/>
    </source>
</evidence>
<evidence type="ECO:0000256" key="11">
    <source>
        <dbReference type="ARBA" id="ARBA00023242"/>
    </source>
</evidence>
<dbReference type="GO" id="GO:0005634">
    <property type="term" value="C:nucleus"/>
    <property type="evidence" value="ECO:0007669"/>
    <property type="project" value="UniProtKB-SubCell"/>
</dbReference>
<gene>
    <name evidence="15" type="ORF">RRG08_031063</name>
</gene>
<feature type="compositionally biased region" description="Acidic residues" evidence="12">
    <location>
        <begin position="629"/>
        <end position="647"/>
    </location>
</feature>
<feature type="compositionally biased region" description="Polar residues" evidence="12">
    <location>
        <begin position="963"/>
        <end position="973"/>
    </location>
</feature>
<keyword evidence="11" id="KW-0539">Nucleus</keyword>
<dbReference type="InterPro" id="IPR029346">
    <property type="entry name" value="USP_C"/>
</dbReference>
<feature type="domain" description="USP" evidence="13">
    <location>
        <begin position="291"/>
        <end position="934"/>
    </location>
</feature>
<evidence type="ECO:0000256" key="12">
    <source>
        <dbReference type="SAM" id="MobiDB-lite"/>
    </source>
</evidence>
<comment type="caution">
    <text evidence="15">The sequence shown here is derived from an EMBL/GenBank/DDBJ whole genome shotgun (WGS) entry which is preliminary data.</text>
</comment>
<dbReference type="InterPro" id="IPR050185">
    <property type="entry name" value="Ub_carboxyl-term_hydrolase"/>
</dbReference>
<protein>
    <recommendedName>
        <fullName evidence="5">ubiquitinyl hydrolase 1</fullName>
        <ecNumber evidence="5">3.4.19.12</ecNumber>
    </recommendedName>
</protein>
<dbReference type="GO" id="GO:0016579">
    <property type="term" value="P:protein deubiquitination"/>
    <property type="evidence" value="ECO:0007669"/>
    <property type="project" value="InterPro"/>
</dbReference>
<dbReference type="Gene3D" id="3.90.70.10">
    <property type="entry name" value="Cysteine proteinases"/>
    <property type="match status" value="2"/>
</dbReference>
<keyword evidence="16" id="KW-1185">Reference proteome</keyword>
<dbReference type="InterPro" id="IPR035927">
    <property type="entry name" value="DUSP-like_sf"/>
</dbReference>
<organism evidence="15 16">
    <name type="scientific">Elysia crispata</name>
    <name type="common">lettuce slug</name>
    <dbReference type="NCBI Taxonomy" id="231223"/>
    <lineage>
        <taxon>Eukaryota</taxon>
        <taxon>Metazoa</taxon>
        <taxon>Spiralia</taxon>
        <taxon>Lophotrochozoa</taxon>
        <taxon>Mollusca</taxon>
        <taxon>Gastropoda</taxon>
        <taxon>Heterobranchia</taxon>
        <taxon>Euthyneura</taxon>
        <taxon>Panpulmonata</taxon>
        <taxon>Sacoglossa</taxon>
        <taxon>Placobranchoidea</taxon>
        <taxon>Plakobranchidae</taxon>
        <taxon>Elysia</taxon>
    </lineage>
</organism>
<evidence type="ECO:0000313" key="15">
    <source>
        <dbReference type="EMBL" id="KAK3768271.1"/>
    </source>
</evidence>
<dbReference type="Pfam" id="PF14836">
    <property type="entry name" value="Ubiquitin_3"/>
    <property type="match status" value="1"/>
</dbReference>
<evidence type="ECO:0000256" key="8">
    <source>
        <dbReference type="ARBA" id="ARBA00022786"/>
    </source>
</evidence>
<feature type="region of interest" description="Disordered" evidence="12">
    <location>
        <begin position="628"/>
        <end position="711"/>
    </location>
</feature>
<dbReference type="EMBL" id="JAWDGP010004062">
    <property type="protein sequence ID" value="KAK3768271.1"/>
    <property type="molecule type" value="Genomic_DNA"/>
</dbReference>
<dbReference type="PANTHER" id="PTHR21646">
    <property type="entry name" value="UBIQUITIN CARBOXYL-TERMINAL HYDROLASE"/>
    <property type="match status" value="1"/>
</dbReference>
<feature type="domain" description="DUSP" evidence="14">
    <location>
        <begin position="7"/>
        <end position="117"/>
    </location>
</feature>
<feature type="compositionally biased region" description="Basic and acidic residues" evidence="12">
    <location>
        <begin position="1007"/>
        <end position="1017"/>
    </location>
</feature>
<dbReference type="InterPro" id="IPR018200">
    <property type="entry name" value="USP_CS"/>
</dbReference>
<accession>A0AAE1DF55</accession>
<dbReference type="Proteomes" id="UP001283361">
    <property type="component" value="Unassembled WGS sequence"/>
</dbReference>
<evidence type="ECO:0000256" key="1">
    <source>
        <dbReference type="ARBA" id="ARBA00000707"/>
    </source>
</evidence>
<dbReference type="PROSITE" id="PS00973">
    <property type="entry name" value="USP_2"/>
    <property type="match status" value="1"/>
</dbReference>
<dbReference type="Pfam" id="PF06337">
    <property type="entry name" value="DUSP"/>
    <property type="match status" value="1"/>
</dbReference>
<evidence type="ECO:0000256" key="7">
    <source>
        <dbReference type="ARBA" id="ARBA00022670"/>
    </source>
</evidence>
<evidence type="ECO:0000256" key="6">
    <source>
        <dbReference type="ARBA" id="ARBA00022490"/>
    </source>
</evidence>
<dbReference type="InterPro" id="IPR001394">
    <property type="entry name" value="Peptidase_C19_UCH"/>
</dbReference>
<dbReference type="InterPro" id="IPR006615">
    <property type="entry name" value="Pept_C19_DUSP"/>
</dbReference>
<comment type="similarity">
    <text evidence="4">Belongs to the peptidase C19 family.</text>
</comment>
<keyword evidence="9" id="KW-0378">Hydrolase</keyword>
<evidence type="ECO:0000259" key="14">
    <source>
        <dbReference type="PROSITE" id="PS51283"/>
    </source>
</evidence>
<dbReference type="Pfam" id="PF00443">
    <property type="entry name" value="UCH"/>
    <property type="match status" value="1"/>
</dbReference>
<dbReference type="Gene3D" id="3.30.2230.10">
    <property type="entry name" value="DUSP-like"/>
    <property type="match status" value="1"/>
</dbReference>
<sequence length="1017" mass="115631">MAEGGPPELETQKSIIGDYLKETLKKDEFWYLVDVRWFKQWKKYVGYDQWDTHSMGDQSVHPGPIDNSSLFMQDTKTLKEDLVDELDYILLPKEGFEKLASWYGTIPTQEPITRKVIEQGVYVKHCKVEVYLMELKLCENSDTTNVFAHLFSRADTIAMIEKVMRERFSIADSKEVRLWNRYMSNTYEHLSKMDVTLQNAGLYPGQVIVVEIKNEDGSWPRQQKSTSAYSSNYPSTRFSNASSSGAFDSSISSNHQSSSVGGGMKYSSGAINSFYSRNGYDRGGNSKPGVCGLANLGNTCFMNSALQCMSNVPQLTDYMLGSQWEKELNKKNPLGMRGEIAISYNELIRDIWAGLRSHTVPRNFKIAVGRFAPQFSGYQQQDSQELMAFLLDGLHEDLNRIRKKPYIELKDSGGRPDKVVAEEAWENYKKRNDSIIVDTFHALLKSTVRCPDCVKISVTFDPFCYLSLPLPFKKERHIDVIWVPLHPEKKPMQLKLTVPKSGNIRDLCTALSNQVHSPSDRMVVTDVYNHKFHKIFNFDEGVNPILDRDDIFIYEIPSSNIEDPTTMILPIYLREKRYSVRHADKNSVSSQPLFGHPLLLAVPRQGCTYEKLYQLLLQRMARYVRTPSEGEDWQGEPTDDSEDDTDSSVDTNSSAAGASNGNWDEDGEGGEASNGHSTDGTDQMMETTVADGENNSNKYCNGGSTSHTSSKKQHIFTLRAVNSFGRDELGTVLVDDGKPLRINDRTHIAVDWSKEAKDRFYDDKAAESFEEHPSMKFRGGQKKPVIQLDDCLKLFMKEEQLSEQDPWYCPDCKQHKQATKKFDLWSLPDILIIHLKRFHYNHHHRDKIDALVEFPTQGLDLRKYIINEECTVKNEYDLIAVTNHYGGLGGGHYTAYAKNKDDNSWYYFDDSSVSSSSSENTVTNAAYVLVYQRKQQVKPAAPWPSTESLRPGMIPIPVVHIQNNDISTHSGGPSSPHDQHTAIKQENGVKDETDDMDTSNQTAQQLDFKKEKRWILT</sequence>
<keyword evidence="6" id="KW-0963">Cytoplasm</keyword>
<dbReference type="FunFam" id="3.30.2230.10:FF:000003">
    <property type="entry name" value="ubiquitin carboxyl-terminal hydrolase 15 isoform X1"/>
    <property type="match status" value="1"/>
</dbReference>
<feature type="compositionally biased region" description="Polar residues" evidence="12">
    <location>
        <begin position="674"/>
        <end position="686"/>
    </location>
</feature>
<dbReference type="InterPro" id="IPR038765">
    <property type="entry name" value="Papain-like_cys_pep_sf"/>
</dbReference>
<keyword evidence="7" id="KW-0645">Protease</keyword>
<dbReference type="PROSITE" id="PS50235">
    <property type="entry name" value="USP_3"/>
    <property type="match status" value="1"/>
</dbReference>
<dbReference type="GO" id="GO:0006508">
    <property type="term" value="P:proteolysis"/>
    <property type="evidence" value="ECO:0007669"/>
    <property type="project" value="UniProtKB-KW"/>
</dbReference>
<comment type="subcellular location">
    <subcellularLocation>
        <location evidence="3">Cytoplasm</location>
    </subcellularLocation>
    <subcellularLocation>
        <location evidence="2">Nucleus</location>
    </subcellularLocation>
</comment>
<dbReference type="Gene3D" id="3.10.20.90">
    <property type="entry name" value="Phosphatidylinositol 3-kinase Catalytic Subunit, Chain A, domain 1"/>
    <property type="match status" value="1"/>
</dbReference>
<evidence type="ECO:0000256" key="10">
    <source>
        <dbReference type="ARBA" id="ARBA00022807"/>
    </source>
</evidence>
<dbReference type="SUPFAM" id="SSF143791">
    <property type="entry name" value="DUSP-like"/>
    <property type="match status" value="1"/>
</dbReference>
<dbReference type="EC" id="3.4.19.12" evidence="5"/>
<evidence type="ECO:0000256" key="5">
    <source>
        <dbReference type="ARBA" id="ARBA00012759"/>
    </source>
</evidence>
<feature type="region of interest" description="Disordered" evidence="12">
    <location>
        <begin position="963"/>
        <end position="1017"/>
    </location>
</feature>
<evidence type="ECO:0000256" key="3">
    <source>
        <dbReference type="ARBA" id="ARBA00004496"/>
    </source>
</evidence>
<keyword evidence="8" id="KW-0833">Ubl conjugation pathway</keyword>
<name>A0AAE1DF55_9GAST</name>
<evidence type="ECO:0000256" key="4">
    <source>
        <dbReference type="ARBA" id="ARBA00009085"/>
    </source>
</evidence>
<reference evidence="15" key="1">
    <citation type="journal article" date="2023" name="G3 (Bethesda)">
        <title>A reference genome for the long-term kleptoplast-retaining sea slug Elysia crispata morphotype clarki.</title>
        <authorList>
            <person name="Eastman K.E."/>
            <person name="Pendleton A.L."/>
            <person name="Shaikh M.A."/>
            <person name="Suttiyut T."/>
            <person name="Ogas R."/>
            <person name="Tomko P."/>
            <person name="Gavelis G."/>
            <person name="Widhalm J.R."/>
            <person name="Wisecaver J.H."/>
        </authorList>
    </citation>
    <scope>NUCLEOTIDE SEQUENCE</scope>
    <source>
        <strain evidence="15">ECLA1</strain>
    </source>
</reference>
<evidence type="ECO:0000313" key="16">
    <source>
        <dbReference type="Proteomes" id="UP001283361"/>
    </source>
</evidence>
<comment type="catalytic activity">
    <reaction evidence="1">
        <text>Thiol-dependent hydrolysis of ester, thioester, amide, peptide and isopeptide bonds formed by the C-terminal Gly of ubiquitin (a 76-residue protein attached to proteins as an intracellular targeting signal).</text>
        <dbReference type="EC" id="3.4.19.12"/>
    </reaction>
</comment>
<dbReference type="SUPFAM" id="SSF54001">
    <property type="entry name" value="Cysteine proteinases"/>
    <property type="match status" value="1"/>
</dbReference>
<dbReference type="GO" id="GO:0005737">
    <property type="term" value="C:cytoplasm"/>
    <property type="evidence" value="ECO:0007669"/>
    <property type="project" value="UniProtKB-SubCell"/>
</dbReference>
<dbReference type="Pfam" id="PF14533">
    <property type="entry name" value="USP7_C2"/>
    <property type="match status" value="1"/>
</dbReference>
<dbReference type="PROSITE" id="PS00972">
    <property type="entry name" value="USP_1"/>
    <property type="match status" value="1"/>
</dbReference>
<dbReference type="CDD" id="cd02674">
    <property type="entry name" value="Peptidase_C19R"/>
    <property type="match status" value="1"/>
</dbReference>
<dbReference type="GO" id="GO:0004843">
    <property type="term" value="F:cysteine-type deubiquitinase activity"/>
    <property type="evidence" value="ECO:0007669"/>
    <property type="project" value="UniProtKB-EC"/>
</dbReference>
<evidence type="ECO:0000256" key="2">
    <source>
        <dbReference type="ARBA" id="ARBA00004123"/>
    </source>
</evidence>
<keyword evidence="10" id="KW-0788">Thiol protease</keyword>
<dbReference type="PROSITE" id="PS51283">
    <property type="entry name" value="DUSP"/>
    <property type="match status" value="1"/>
</dbReference>
<dbReference type="SMART" id="SM00695">
    <property type="entry name" value="DUSP"/>
    <property type="match status" value="1"/>
</dbReference>
<evidence type="ECO:0000259" key="13">
    <source>
        <dbReference type="PROSITE" id="PS50235"/>
    </source>
</evidence>
<proteinExistence type="inferred from homology"/>
<dbReference type="InterPro" id="IPR028889">
    <property type="entry name" value="USP"/>
</dbReference>
<dbReference type="AlphaFoldDB" id="A0AAE1DF55"/>